<dbReference type="KEGG" id="mico:GDR74_04290"/>
<dbReference type="PANTHER" id="PTHR30349:SF41">
    <property type="entry name" value="INTEGRASE_RECOMBINASE PROTEIN MJ0367-RELATED"/>
    <property type="match status" value="1"/>
</dbReference>
<accession>A0A5P9JTN0</accession>
<evidence type="ECO:0000256" key="1">
    <source>
        <dbReference type="ARBA" id="ARBA00008857"/>
    </source>
</evidence>
<feature type="domain" description="Tyr recombinase" evidence="5">
    <location>
        <begin position="252"/>
        <end position="416"/>
    </location>
</feature>
<dbReference type="AlphaFoldDB" id="A0A5P9JTN0"/>
<evidence type="ECO:0000313" key="7">
    <source>
        <dbReference type="Proteomes" id="UP000325614"/>
    </source>
</evidence>
<gene>
    <name evidence="6" type="ORF">GDR74_04290</name>
</gene>
<dbReference type="InterPro" id="IPR010998">
    <property type="entry name" value="Integrase_recombinase_N"/>
</dbReference>
<keyword evidence="7" id="KW-1185">Reference proteome</keyword>
<comment type="similarity">
    <text evidence="1">Belongs to the 'phage' integrase family.</text>
</comment>
<dbReference type="GO" id="GO:0003677">
    <property type="term" value="F:DNA binding"/>
    <property type="evidence" value="ECO:0007669"/>
    <property type="project" value="UniProtKB-KW"/>
</dbReference>
<protein>
    <submittedName>
        <fullName evidence="6">Tyrosine-type recombinase/integrase</fullName>
    </submittedName>
</protein>
<evidence type="ECO:0000256" key="3">
    <source>
        <dbReference type="ARBA" id="ARBA00023125"/>
    </source>
</evidence>
<name>A0A5P9JTN0_9HYPH</name>
<evidence type="ECO:0000256" key="2">
    <source>
        <dbReference type="ARBA" id="ARBA00022908"/>
    </source>
</evidence>
<evidence type="ECO:0000256" key="4">
    <source>
        <dbReference type="ARBA" id="ARBA00023172"/>
    </source>
</evidence>
<dbReference type="EMBL" id="CP045423">
    <property type="protein sequence ID" value="QFU15499.1"/>
    <property type="molecule type" value="Genomic_DNA"/>
</dbReference>
<keyword evidence="2" id="KW-0229">DNA integration</keyword>
<organism evidence="6 7">
    <name type="scientific">Microvirga thermotolerans</name>
    <dbReference type="NCBI Taxonomy" id="2651334"/>
    <lineage>
        <taxon>Bacteria</taxon>
        <taxon>Pseudomonadati</taxon>
        <taxon>Pseudomonadota</taxon>
        <taxon>Alphaproteobacteria</taxon>
        <taxon>Hyphomicrobiales</taxon>
        <taxon>Methylobacteriaceae</taxon>
        <taxon>Microvirga</taxon>
    </lineage>
</organism>
<dbReference type="Pfam" id="PF00589">
    <property type="entry name" value="Phage_integrase"/>
    <property type="match status" value="1"/>
</dbReference>
<dbReference type="GO" id="GO:0006310">
    <property type="term" value="P:DNA recombination"/>
    <property type="evidence" value="ECO:0007669"/>
    <property type="project" value="UniProtKB-KW"/>
</dbReference>
<dbReference type="SUPFAM" id="SSF56349">
    <property type="entry name" value="DNA breaking-rejoining enzymes"/>
    <property type="match status" value="1"/>
</dbReference>
<dbReference type="InterPro" id="IPR002104">
    <property type="entry name" value="Integrase_catalytic"/>
</dbReference>
<sequence>MEWQMAGGRRGSYLYKRPGSQNWWIRFQYSGRLAEKLGKVVQISLETPDRAQAELEAIPYIYAHKGMLLLAKGADDGTLRVEKRAQQYEPGREHRTESGERVIATPDQLIFMDEAGNILRMEPNGPAYELSVPSSAQDQRELSALRPRKKNDPDVAILETWLEHENIRPAIEREARTVFDTFKKLTNGKSFANATREDGRSLAKHFFDSGNKSATVQKKIGHLRAAVNLAIDENKLKFNPFSGVVAAKDDAQDRPPLDDDDMKIMRDNLENLDPEERLLWMLCATTGMRRGEAWDIDCEFIEKGVRCIRIGTKTPQSDRRIPLPAAVIPYLPAKIEGPLFAGSPKNVGRELIRAMRRFGIADQRKVLHSLRHRAQDRLRAEGYPEDIRWAILGHEDKTVADGYGKGFPMLKLKPWIEKIGF</sequence>
<dbReference type="InterPro" id="IPR013762">
    <property type="entry name" value="Integrase-like_cat_sf"/>
</dbReference>
<proteinExistence type="inferred from homology"/>
<dbReference type="Proteomes" id="UP000325614">
    <property type="component" value="Chromosome"/>
</dbReference>
<evidence type="ECO:0000259" key="5">
    <source>
        <dbReference type="PROSITE" id="PS51898"/>
    </source>
</evidence>
<evidence type="ECO:0000313" key="6">
    <source>
        <dbReference type="EMBL" id="QFU15499.1"/>
    </source>
</evidence>
<dbReference type="Gene3D" id="1.10.150.130">
    <property type="match status" value="1"/>
</dbReference>
<dbReference type="GO" id="GO:0015074">
    <property type="term" value="P:DNA integration"/>
    <property type="evidence" value="ECO:0007669"/>
    <property type="project" value="UniProtKB-KW"/>
</dbReference>
<dbReference type="Gene3D" id="1.10.443.10">
    <property type="entry name" value="Intergrase catalytic core"/>
    <property type="match status" value="1"/>
</dbReference>
<dbReference type="InterPro" id="IPR050090">
    <property type="entry name" value="Tyrosine_recombinase_XerCD"/>
</dbReference>
<dbReference type="PANTHER" id="PTHR30349">
    <property type="entry name" value="PHAGE INTEGRASE-RELATED"/>
    <property type="match status" value="1"/>
</dbReference>
<keyword evidence="3" id="KW-0238">DNA-binding</keyword>
<reference evidence="6 7" key="1">
    <citation type="submission" date="2019-10" db="EMBL/GenBank/DDBJ databases">
        <title>Isolation, Identification of Microvirga thermotolerans HR1, a novel thermophilic bacterium and Comparative Genomics of the genus Microvirga.</title>
        <authorList>
            <person name="Li J."/>
            <person name="Zhang W."/>
            <person name="Lin M."/>
            <person name="Wang J."/>
        </authorList>
    </citation>
    <scope>NUCLEOTIDE SEQUENCE [LARGE SCALE GENOMIC DNA]</scope>
    <source>
        <strain evidence="6 7">HR1</strain>
    </source>
</reference>
<dbReference type="InterPro" id="IPR011010">
    <property type="entry name" value="DNA_brk_join_enz"/>
</dbReference>
<keyword evidence="4" id="KW-0233">DNA recombination</keyword>
<dbReference type="PROSITE" id="PS51898">
    <property type="entry name" value="TYR_RECOMBINASE"/>
    <property type="match status" value="1"/>
</dbReference>